<dbReference type="PATRIC" id="fig|452652.3.peg.23"/>
<proteinExistence type="predicted"/>
<evidence type="ECO:0000313" key="1">
    <source>
        <dbReference type="EMBL" id="BAJ25880.1"/>
    </source>
</evidence>
<dbReference type="EMBL" id="AP010968">
    <property type="protein sequence ID" value="BAJ33398.1"/>
    <property type="molecule type" value="Genomic_DNA"/>
</dbReference>
<reference evidence="1 3" key="1">
    <citation type="journal article" date="2010" name="DNA Res.">
        <title>Genome sequence of Kitasatospora setae NBRC 14216T: an evolutionary snapshot of the family Streptomycetaceae.</title>
        <authorList>
            <person name="Ichikawa N."/>
            <person name="Oguchi A."/>
            <person name="Ikeda H."/>
            <person name="Ishikawa J."/>
            <person name="Kitani S."/>
            <person name="Watanabe Y."/>
            <person name="Nakamura S."/>
            <person name="Katano Y."/>
            <person name="Kishi E."/>
            <person name="Sasagawa M."/>
            <person name="Ankai A."/>
            <person name="Fukui S."/>
            <person name="Hashimoto Y."/>
            <person name="Kamata S."/>
            <person name="Otoguro M."/>
            <person name="Tanikawa S."/>
            <person name="Nihira T."/>
            <person name="Horinouchi S."/>
            <person name="Ohnishi Y."/>
            <person name="Hayakawa M."/>
            <person name="Kuzuyama T."/>
            <person name="Arisawa A."/>
            <person name="Nomoto F."/>
            <person name="Miura H."/>
            <person name="Takahashi Y."/>
            <person name="Fujita N."/>
        </authorList>
    </citation>
    <scope>NUCLEOTIDE SEQUENCE [LARGE SCALE GENOMIC DNA]</scope>
    <source>
        <strain evidence="3">ATCC 33774 / DSM 43861 / JCM 3304 / KCC A-0304 / NBRC 14216 / KM-6054</strain>
        <strain evidence="1">KM-6054</strain>
    </source>
</reference>
<protein>
    <submittedName>
        <fullName evidence="1">Uncharacterized protein</fullName>
    </submittedName>
</protein>
<dbReference type="Proteomes" id="UP000007076">
    <property type="component" value="Chromosome"/>
</dbReference>
<evidence type="ECO:0000313" key="2">
    <source>
        <dbReference type="EMBL" id="BAJ33398.1"/>
    </source>
</evidence>
<dbReference type="AlphaFoldDB" id="E4MYY7"/>
<gene>
    <name evidence="1" type="ordered locus">KSE_00270t</name>
    <name evidence="2" type="ordered locus">KSE_76470t</name>
</gene>
<evidence type="ECO:0000313" key="3">
    <source>
        <dbReference type="Proteomes" id="UP000007076"/>
    </source>
</evidence>
<dbReference type="HOGENOM" id="CLU_2260011_0_0_11"/>
<name>E4MYY7_KITSK</name>
<accession>E4MYY7</accession>
<keyword evidence="3" id="KW-1185">Reference proteome</keyword>
<organism evidence="1 3">
    <name type="scientific">Kitasatospora setae (strain ATCC 33774 / DSM 43861 / JCM 3304 / KCC A-0304 / NBRC 14216 / KM-6054)</name>
    <name type="common">Streptomyces setae</name>
    <dbReference type="NCBI Taxonomy" id="452652"/>
    <lineage>
        <taxon>Bacteria</taxon>
        <taxon>Bacillati</taxon>
        <taxon>Actinomycetota</taxon>
        <taxon>Actinomycetes</taxon>
        <taxon>Kitasatosporales</taxon>
        <taxon>Streptomycetaceae</taxon>
        <taxon>Kitasatospora</taxon>
    </lineage>
</organism>
<dbReference type="STRING" id="452652.KSE_00270t"/>
<dbReference type="EMBL" id="AP010968">
    <property type="protein sequence ID" value="BAJ25880.1"/>
    <property type="molecule type" value="Genomic_DNA"/>
</dbReference>
<dbReference type="KEGG" id="ksk:KSE_76470t"/>
<sequence>MSEDSGPVGGRWCRCCGGRLRPESPPGAVYCSAACRARQWRVDCRLRKRVAAELSGVGRVECPECGERWVAGVDRRSNAVYCSRRCVMRAWRRRNEAFGERSQ</sequence>
<dbReference type="KEGG" id="ksk:KSE_00270t"/>